<gene>
    <name evidence="5" type="ORF">H6G18_03895</name>
</gene>
<evidence type="ECO:0000256" key="3">
    <source>
        <dbReference type="ARBA" id="ARBA00023002"/>
    </source>
</evidence>
<dbReference type="InterPro" id="IPR016161">
    <property type="entry name" value="Ald_DH/histidinol_DH"/>
</dbReference>
<dbReference type="InterPro" id="IPR016163">
    <property type="entry name" value="Ald_DH_C"/>
</dbReference>
<organism evidence="5 6">
    <name type="scientific">Anabaena subtropica FACHB-260</name>
    <dbReference type="NCBI Taxonomy" id="2692884"/>
    <lineage>
        <taxon>Bacteria</taxon>
        <taxon>Bacillati</taxon>
        <taxon>Cyanobacteriota</taxon>
        <taxon>Cyanophyceae</taxon>
        <taxon>Nostocales</taxon>
        <taxon>Nostocaceae</taxon>
        <taxon>Anabaena</taxon>
    </lineage>
</organism>
<keyword evidence="3" id="KW-0560">Oxidoreductase</keyword>
<reference evidence="5 6" key="1">
    <citation type="journal article" date="2020" name="ISME J.">
        <title>Comparative genomics reveals insights into cyanobacterial evolution and habitat adaptation.</title>
        <authorList>
            <person name="Chen M.Y."/>
            <person name="Teng W.K."/>
            <person name="Zhao L."/>
            <person name="Hu C.X."/>
            <person name="Zhou Y.K."/>
            <person name="Han B.P."/>
            <person name="Song L.R."/>
            <person name="Shu W.S."/>
        </authorList>
    </citation>
    <scope>NUCLEOTIDE SEQUENCE [LARGE SCALE GENOMIC DNA]</scope>
    <source>
        <strain evidence="5 6">FACHB-260</strain>
    </source>
</reference>
<name>A0ABR8CL66_9NOST</name>
<dbReference type="CDD" id="cd07100">
    <property type="entry name" value="ALDH_SSADH1_GabD1"/>
    <property type="match status" value="1"/>
</dbReference>
<evidence type="ECO:0000259" key="4">
    <source>
        <dbReference type="Pfam" id="PF00171"/>
    </source>
</evidence>
<comment type="caution">
    <text evidence="5">The sequence shown here is derived from an EMBL/GenBank/DDBJ whole genome shotgun (WGS) entry which is preliminary data.</text>
</comment>
<dbReference type="Gene3D" id="3.40.309.10">
    <property type="entry name" value="Aldehyde Dehydrogenase, Chain A, domain 2"/>
    <property type="match status" value="1"/>
</dbReference>
<sequence length="455" mass="48834">MAIATINPATGETLKTFEPLNDAEIASKLDLADQAFEKYRHRSFAERAIALQTAADILEQEKADFAKLMTLEMGKPYKAAVAEVEKCAVVCRYYAENAADFLADVSVKTDASHSFVRYQPLGVILAVMPWNFPFWQVFRFAAPALMAGNVGLLKHASNVPQCALAIEDIIRRAGFPEGVFQTLLIGAAKVADLMADERVKAATLTGSEAAGASLAAAAGKQIKKTVLELGGSDPFIVLESADVAAAAATAMTARMLNNGQSCIAAKRFIVAEAIADQFEKLLLEKFTALKIGDPLHPETDLGPLATPDILQELDQQVQTAVKSGGKVLTGGYPLADRPGNFYPATIIIDIPIDAPIAQEEFFGPVALLFRVSNLDTAIKLANATPFGLGASAWTNNNQERDRLISEIEAGAVFINGLVKSDPRLPFGGIKRSGYGRELSIQGIHEFVNVKTVWVK</sequence>
<keyword evidence="6" id="KW-1185">Reference proteome</keyword>
<feature type="domain" description="Aldehyde dehydrogenase" evidence="4">
    <location>
        <begin position="3"/>
        <end position="452"/>
    </location>
</feature>
<keyword evidence="2" id="KW-0521">NADP</keyword>
<evidence type="ECO:0000313" key="5">
    <source>
        <dbReference type="EMBL" id="MBD2343288.1"/>
    </source>
</evidence>
<dbReference type="InterPro" id="IPR016162">
    <property type="entry name" value="Ald_DH_N"/>
</dbReference>
<proteinExistence type="inferred from homology"/>
<dbReference type="Proteomes" id="UP000607281">
    <property type="component" value="Unassembled WGS sequence"/>
</dbReference>
<protein>
    <submittedName>
        <fullName evidence="5">NAD-dependent succinate-semialdehyde dehydrogenase</fullName>
    </submittedName>
</protein>
<dbReference type="Gene3D" id="3.40.605.10">
    <property type="entry name" value="Aldehyde Dehydrogenase, Chain A, domain 1"/>
    <property type="match status" value="1"/>
</dbReference>
<evidence type="ECO:0000313" key="6">
    <source>
        <dbReference type="Proteomes" id="UP000607281"/>
    </source>
</evidence>
<comment type="similarity">
    <text evidence="1">Belongs to the aldehyde dehydrogenase family.</text>
</comment>
<dbReference type="PANTHER" id="PTHR43217:SF1">
    <property type="entry name" value="SUCCINATE SEMIALDEHYDE DEHYDROGENASE [NAD(P)+] SAD"/>
    <property type="match status" value="1"/>
</dbReference>
<evidence type="ECO:0000256" key="2">
    <source>
        <dbReference type="ARBA" id="ARBA00022857"/>
    </source>
</evidence>
<dbReference type="RefSeq" id="WP_190405763.1">
    <property type="nucleotide sequence ID" value="NZ_JACJRF010000004.1"/>
</dbReference>
<dbReference type="EMBL" id="JACJRF010000004">
    <property type="protein sequence ID" value="MBD2343288.1"/>
    <property type="molecule type" value="Genomic_DNA"/>
</dbReference>
<dbReference type="InterPro" id="IPR015590">
    <property type="entry name" value="Aldehyde_DH_dom"/>
</dbReference>
<dbReference type="InterPro" id="IPR044148">
    <property type="entry name" value="ALDH_GabD1-like"/>
</dbReference>
<evidence type="ECO:0000256" key="1">
    <source>
        <dbReference type="ARBA" id="ARBA00009986"/>
    </source>
</evidence>
<accession>A0ABR8CL66</accession>
<dbReference type="InterPro" id="IPR047110">
    <property type="entry name" value="GABD/Sad-like"/>
</dbReference>
<dbReference type="Pfam" id="PF00171">
    <property type="entry name" value="Aldedh"/>
    <property type="match status" value="1"/>
</dbReference>
<dbReference type="SUPFAM" id="SSF53720">
    <property type="entry name" value="ALDH-like"/>
    <property type="match status" value="1"/>
</dbReference>
<dbReference type="PANTHER" id="PTHR43217">
    <property type="entry name" value="SUCCINATE SEMIALDEHYDE DEHYDROGENASE [NAD(P)+] SAD"/>
    <property type="match status" value="1"/>
</dbReference>